<organism evidence="1 2">
    <name type="scientific">Streptomyces vulcanius</name>
    <dbReference type="NCBI Taxonomy" id="1441876"/>
    <lineage>
        <taxon>Bacteria</taxon>
        <taxon>Bacillati</taxon>
        <taxon>Actinomycetota</taxon>
        <taxon>Actinomycetes</taxon>
        <taxon>Kitasatosporales</taxon>
        <taxon>Streptomycetaceae</taxon>
        <taxon>Streptomyces</taxon>
    </lineage>
</organism>
<comment type="caution">
    <text evidence="1">The sequence shown here is derived from an EMBL/GenBank/DDBJ whole genome shotgun (WGS) entry which is preliminary data.</text>
</comment>
<sequence length="328" mass="36245">MWTDVPVTVDRGDYPDAVTPWEDEGWRAEALGWAERELAALGLRVSGGPTVRLRPWSVLARLRVEGLESGSVWFKSAPPDSRFEAGLAEALAGWVPEYVLRPLAVRPDRGWTLLPEGGPLFREALDHGTADARDWEEMLRQYAAMQRTLVPHADAMEALAVPSARDLPGLFDRLTTDAELQSLRPKLVDWCAELAAYGIPASLDHSDLHDGQVFMRASPKRFVFFDWGDASVAHPFSSLLVTGRIAARRFGADVLPRLRDAYLEPWTDLGLTTSELRRAVALATRLGALGRAAAWGRFVSGGRDGQDGSAEGAARWLRELFTEEPLYT</sequence>
<keyword evidence="2" id="KW-1185">Reference proteome</keyword>
<gene>
    <name evidence="1" type="ORF">ACFPIH_41865</name>
</gene>
<dbReference type="Proteomes" id="UP001595839">
    <property type="component" value="Unassembled WGS sequence"/>
</dbReference>
<evidence type="ECO:0000313" key="1">
    <source>
        <dbReference type="EMBL" id="MFC4505928.1"/>
    </source>
</evidence>
<accession>A0ABV9B145</accession>
<name>A0ABV9B145_9ACTN</name>
<dbReference type="InterPro" id="IPR011009">
    <property type="entry name" value="Kinase-like_dom_sf"/>
</dbReference>
<dbReference type="RefSeq" id="WP_381183197.1">
    <property type="nucleotide sequence ID" value="NZ_JBHSFK010000038.1"/>
</dbReference>
<dbReference type="EMBL" id="JBHSFK010000038">
    <property type="protein sequence ID" value="MFC4505928.1"/>
    <property type="molecule type" value="Genomic_DNA"/>
</dbReference>
<proteinExistence type="predicted"/>
<evidence type="ECO:0000313" key="2">
    <source>
        <dbReference type="Proteomes" id="UP001595839"/>
    </source>
</evidence>
<dbReference type="SUPFAM" id="SSF56112">
    <property type="entry name" value="Protein kinase-like (PK-like)"/>
    <property type="match status" value="1"/>
</dbReference>
<reference evidence="2" key="1">
    <citation type="journal article" date="2019" name="Int. J. Syst. Evol. Microbiol.">
        <title>The Global Catalogue of Microorganisms (GCM) 10K type strain sequencing project: providing services to taxonomists for standard genome sequencing and annotation.</title>
        <authorList>
            <consortium name="The Broad Institute Genomics Platform"/>
            <consortium name="The Broad Institute Genome Sequencing Center for Infectious Disease"/>
            <person name="Wu L."/>
            <person name="Ma J."/>
        </authorList>
    </citation>
    <scope>NUCLEOTIDE SEQUENCE [LARGE SCALE GENOMIC DNA]</scope>
    <source>
        <strain evidence="2">CGMCC 4.7177</strain>
    </source>
</reference>
<protein>
    <submittedName>
        <fullName evidence="1">Aminoglycoside phosphotransferase family protein</fullName>
    </submittedName>
</protein>